<dbReference type="InterPro" id="IPR027408">
    <property type="entry name" value="PNPase/RNase_PH_dom_sf"/>
</dbReference>
<keyword evidence="4" id="KW-0963">Cytoplasm</keyword>
<dbReference type="Gene3D" id="3.30.230.70">
    <property type="entry name" value="GHMP Kinase, N-terminal domain"/>
    <property type="match status" value="1"/>
</dbReference>
<protein>
    <submittedName>
        <fullName evidence="12">Uncharacterized protein</fullName>
    </submittedName>
</protein>
<dbReference type="GO" id="GO:0000176">
    <property type="term" value="C:nuclear exosome (RNase complex)"/>
    <property type="evidence" value="ECO:0007669"/>
    <property type="project" value="TreeGrafter"/>
</dbReference>
<dbReference type="GO" id="GO:0000177">
    <property type="term" value="C:cytoplasmic exosome (RNase complex)"/>
    <property type="evidence" value="ECO:0007669"/>
    <property type="project" value="TreeGrafter"/>
</dbReference>
<dbReference type="GO" id="GO:0006364">
    <property type="term" value="P:rRNA processing"/>
    <property type="evidence" value="ECO:0007669"/>
    <property type="project" value="UniProtKB-KW"/>
</dbReference>
<dbReference type="Proteomes" id="UP000094065">
    <property type="component" value="Unassembled WGS sequence"/>
</dbReference>
<dbReference type="RefSeq" id="XP_018994303.1">
    <property type="nucleotide sequence ID" value="XM_019137277.1"/>
</dbReference>
<evidence type="ECO:0000256" key="5">
    <source>
        <dbReference type="ARBA" id="ARBA00022552"/>
    </source>
</evidence>
<dbReference type="AlphaFoldDB" id="A0A1E3HUN7"/>
<dbReference type="GO" id="GO:0071028">
    <property type="term" value="P:nuclear mRNA surveillance"/>
    <property type="evidence" value="ECO:0007669"/>
    <property type="project" value="TreeGrafter"/>
</dbReference>
<dbReference type="GeneID" id="30154742"/>
<dbReference type="InterPro" id="IPR001247">
    <property type="entry name" value="ExoRNase_PH_dom1"/>
</dbReference>
<dbReference type="GO" id="GO:0034475">
    <property type="term" value="P:U4 snRNA 3'-end processing"/>
    <property type="evidence" value="ECO:0007669"/>
    <property type="project" value="TreeGrafter"/>
</dbReference>
<dbReference type="InterPro" id="IPR036345">
    <property type="entry name" value="ExoRNase_PH_dom2_sf"/>
</dbReference>
<organism evidence="12 13">
    <name type="scientific">Cryptococcus amylolentus CBS 6039</name>
    <dbReference type="NCBI Taxonomy" id="1295533"/>
    <lineage>
        <taxon>Eukaryota</taxon>
        <taxon>Fungi</taxon>
        <taxon>Dikarya</taxon>
        <taxon>Basidiomycota</taxon>
        <taxon>Agaricomycotina</taxon>
        <taxon>Tremellomycetes</taxon>
        <taxon>Tremellales</taxon>
        <taxon>Cryptococcaceae</taxon>
        <taxon>Cryptococcus</taxon>
    </lineage>
</organism>
<evidence type="ECO:0000259" key="10">
    <source>
        <dbReference type="Pfam" id="PF01138"/>
    </source>
</evidence>
<dbReference type="PANTHER" id="PTHR11953:SF2">
    <property type="entry name" value="EXOSOME COMPLEX COMPONENT MTR3"/>
    <property type="match status" value="1"/>
</dbReference>
<feature type="domain" description="Exoribonuclease phosphorolytic" evidence="10">
    <location>
        <begin position="57"/>
        <end position="183"/>
    </location>
</feature>
<dbReference type="SUPFAM" id="SSF55666">
    <property type="entry name" value="Ribonuclease PH domain 2-like"/>
    <property type="match status" value="1"/>
</dbReference>
<dbReference type="GO" id="GO:0016075">
    <property type="term" value="P:rRNA catabolic process"/>
    <property type="evidence" value="ECO:0007669"/>
    <property type="project" value="TreeGrafter"/>
</dbReference>
<dbReference type="GO" id="GO:0003723">
    <property type="term" value="F:RNA binding"/>
    <property type="evidence" value="ECO:0007669"/>
    <property type="project" value="UniProtKB-KW"/>
</dbReference>
<dbReference type="InterPro" id="IPR050080">
    <property type="entry name" value="RNase_PH"/>
</dbReference>
<accession>A0A1E3HUN7</accession>
<reference evidence="12 13" key="1">
    <citation type="submission" date="2016-06" db="EMBL/GenBank/DDBJ databases">
        <title>Evolution of pathogenesis and genome organization in the Tremellales.</title>
        <authorList>
            <person name="Cuomo C."/>
            <person name="Litvintseva A."/>
            <person name="Heitman J."/>
            <person name="Chen Y."/>
            <person name="Sun S."/>
            <person name="Springer D."/>
            <person name="Dromer F."/>
            <person name="Young S."/>
            <person name="Zeng Q."/>
            <person name="Chapman S."/>
            <person name="Gujja S."/>
            <person name="Saif S."/>
            <person name="Birren B."/>
        </authorList>
    </citation>
    <scope>NUCLEOTIDE SEQUENCE [LARGE SCALE GENOMIC DNA]</scope>
    <source>
        <strain evidence="12 13">CBS 6039</strain>
    </source>
</reference>
<keyword evidence="13" id="KW-1185">Reference proteome</keyword>
<evidence type="ECO:0000256" key="7">
    <source>
        <dbReference type="ARBA" id="ARBA00022884"/>
    </source>
</evidence>
<gene>
    <name evidence="12" type="ORF">L202_03433</name>
</gene>
<dbReference type="SUPFAM" id="SSF54211">
    <property type="entry name" value="Ribosomal protein S5 domain 2-like"/>
    <property type="match status" value="1"/>
</dbReference>
<dbReference type="EMBL" id="AWGJ01000005">
    <property type="protein sequence ID" value="ODN79456.1"/>
    <property type="molecule type" value="Genomic_DNA"/>
</dbReference>
<feature type="region of interest" description="Disordered" evidence="9">
    <location>
        <begin position="1"/>
        <end position="38"/>
    </location>
</feature>
<feature type="domain" description="Exoribonuclease phosphorolytic" evidence="11">
    <location>
        <begin position="193"/>
        <end position="251"/>
    </location>
</feature>
<sequence length="275" mass="28966">MAALDRRRIPAPEISHAPTYEPLSSQAGPSRTDRSDLESRPICPSSLFVLDSVTDTRWIVLKTGLISQANGSAYIEAGGTKIACSVYGPRPKQPPYSPEGTLSLEVKFAPFASDPRRAPLRDTEPLPLSNLLTQLLLPSLHLSAFPKAQLDIFLLVLESSSPASVLSAGLTVASAAVADAGVEMGGMGVGAVVAKLEEGRNLVDPSKDEEAESKARAVVGGMPALGKITNMWLEGEVPVSEACDMIETALASTRETHTVLAQAIIEGVEERGLGL</sequence>
<dbReference type="Pfam" id="PF01138">
    <property type="entry name" value="RNase_PH"/>
    <property type="match status" value="1"/>
</dbReference>
<dbReference type="CDD" id="cd11371">
    <property type="entry name" value="RNase_PH_MTR3"/>
    <property type="match status" value="1"/>
</dbReference>
<dbReference type="InterPro" id="IPR020568">
    <property type="entry name" value="Ribosomal_Su5_D2-typ_SF"/>
</dbReference>
<dbReference type="InterPro" id="IPR015847">
    <property type="entry name" value="ExoRNase_PH_dom2"/>
</dbReference>
<keyword evidence="8" id="KW-0539">Nucleus</keyword>
<dbReference type="STRING" id="1295533.A0A1E3HUN7"/>
<dbReference type="GO" id="GO:0071051">
    <property type="term" value="P:poly(A)-dependent snoRNA 3'-end processing"/>
    <property type="evidence" value="ECO:0007669"/>
    <property type="project" value="TreeGrafter"/>
</dbReference>
<evidence type="ECO:0000256" key="8">
    <source>
        <dbReference type="ARBA" id="ARBA00023242"/>
    </source>
</evidence>
<proteinExistence type="inferred from homology"/>
<feature type="compositionally biased region" description="Basic and acidic residues" evidence="9">
    <location>
        <begin position="1"/>
        <end position="10"/>
    </location>
</feature>
<comment type="similarity">
    <text evidence="3">Belongs to the RNase PH family.</text>
</comment>
<evidence type="ECO:0000256" key="2">
    <source>
        <dbReference type="ARBA" id="ARBA00004496"/>
    </source>
</evidence>
<evidence type="ECO:0000313" key="12">
    <source>
        <dbReference type="EMBL" id="ODN79456.1"/>
    </source>
</evidence>
<evidence type="ECO:0000256" key="3">
    <source>
        <dbReference type="ARBA" id="ARBA00006678"/>
    </source>
</evidence>
<evidence type="ECO:0000313" key="13">
    <source>
        <dbReference type="Proteomes" id="UP000094065"/>
    </source>
</evidence>
<evidence type="ECO:0000259" key="11">
    <source>
        <dbReference type="Pfam" id="PF03725"/>
    </source>
</evidence>
<keyword evidence="5" id="KW-0698">rRNA processing</keyword>
<evidence type="ECO:0000256" key="6">
    <source>
        <dbReference type="ARBA" id="ARBA00022835"/>
    </source>
</evidence>
<dbReference type="Pfam" id="PF03725">
    <property type="entry name" value="RNase_PH_C"/>
    <property type="match status" value="1"/>
</dbReference>
<evidence type="ECO:0000256" key="9">
    <source>
        <dbReference type="SAM" id="MobiDB-lite"/>
    </source>
</evidence>
<comment type="subcellular location">
    <subcellularLocation>
        <location evidence="2">Cytoplasm</location>
    </subcellularLocation>
    <subcellularLocation>
        <location evidence="1">Nucleus</location>
    </subcellularLocation>
</comment>
<evidence type="ECO:0000256" key="1">
    <source>
        <dbReference type="ARBA" id="ARBA00004123"/>
    </source>
</evidence>
<name>A0A1E3HUN7_9TREE</name>
<dbReference type="OrthoDB" id="2504340at2759"/>
<dbReference type="GO" id="GO:0005730">
    <property type="term" value="C:nucleolus"/>
    <property type="evidence" value="ECO:0007669"/>
    <property type="project" value="TreeGrafter"/>
</dbReference>
<comment type="caution">
    <text evidence="12">The sequence shown here is derived from an EMBL/GenBank/DDBJ whole genome shotgun (WGS) entry which is preliminary data.</text>
</comment>
<keyword evidence="6" id="KW-0271">Exosome</keyword>
<keyword evidence="7" id="KW-0694">RNA-binding</keyword>
<evidence type="ECO:0000256" key="4">
    <source>
        <dbReference type="ARBA" id="ARBA00022490"/>
    </source>
</evidence>
<dbReference type="PANTHER" id="PTHR11953">
    <property type="entry name" value="EXOSOME COMPLEX COMPONENT"/>
    <property type="match status" value="1"/>
</dbReference>